<dbReference type="RefSeq" id="WP_199470088.1">
    <property type="nucleotide sequence ID" value="NZ_JAEMNX010000029.1"/>
</dbReference>
<comment type="caution">
    <text evidence="1">The sequence shown here is derived from an EMBL/GenBank/DDBJ whole genome shotgun (WGS) entry which is preliminary data.</text>
</comment>
<protein>
    <submittedName>
        <fullName evidence="1">Uncharacterized protein</fullName>
    </submittedName>
</protein>
<evidence type="ECO:0000313" key="2">
    <source>
        <dbReference type="Proteomes" id="UP000628710"/>
    </source>
</evidence>
<name>A0A934MXU7_9GAMM</name>
<keyword evidence="2" id="KW-1185">Reference proteome</keyword>
<proteinExistence type="predicted"/>
<evidence type="ECO:0000313" key="1">
    <source>
        <dbReference type="EMBL" id="MBJ7539694.1"/>
    </source>
</evidence>
<sequence length="56" mass="5957">MTFTGLSISANSTTVDNIPCLGEIESITESDLGFSFEGDMGFIEVKANQHSVEKAS</sequence>
<dbReference type="EMBL" id="JAEMNX010000029">
    <property type="protein sequence ID" value="MBJ7539694.1"/>
    <property type="molecule type" value="Genomic_DNA"/>
</dbReference>
<dbReference type="AlphaFoldDB" id="A0A934MXU7"/>
<gene>
    <name evidence="1" type="ORF">I8J31_18620</name>
</gene>
<reference evidence="1" key="1">
    <citation type="submission" date="2020-12" db="EMBL/GenBank/DDBJ databases">
        <title>Marinomonas arctica sp. nov., a psychrotolerant bacterium isolated from the Arctic.</title>
        <authorList>
            <person name="Zhang Y."/>
        </authorList>
    </citation>
    <scope>NUCLEOTIDE SEQUENCE</scope>
    <source>
        <strain evidence="1">C1424</strain>
    </source>
</reference>
<dbReference type="Proteomes" id="UP000628710">
    <property type="component" value="Unassembled WGS sequence"/>
</dbReference>
<organism evidence="1 2">
    <name type="scientific">Marinomonas transparens</name>
    <dbReference type="NCBI Taxonomy" id="2795388"/>
    <lineage>
        <taxon>Bacteria</taxon>
        <taxon>Pseudomonadati</taxon>
        <taxon>Pseudomonadota</taxon>
        <taxon>Gammaproteobacteria</taxon>
        <taxon>Oceanospirillales</taxon>
        <taxon>Oceanospirillaceae</taxon>
        <taxon>Marinomonas</taxon>
    </lineage>
</organism>
<accession>A0A934MXU7</accession>